<dbReference type="GO" id="GO:0007165">
    <property type="term" value="P:signal transduction"/>
    <property type="evidence" value="ECO:0007669"/>
    <property type="project" value="UniProtKB-KW"/>
</dbReference>
<dbReference type="CDD" id="cd11386">
    <property type="entry name" value="MCP_signal"/>
    <property type="match status" value="1"/>
</dbReference>
<dbReference type="Pfam" id="PF00672">
    <property type="entry name" value="HAMP"/>
    <property type="match status" value="1"/>
</dbReference>
<reference evidence="11" key="1">
    <citation type="submission" date="2021-01" db="EMBL/GenBank/DDBJ databases">
        <title>Genomic Encyclopedia of Type Strains, Phase IV (KMG-IV): sequencing the most valuable type-strain genomes for metagenomic binning, comparative biology and taxonomic classification.</title>
        <authorList>
            <person name="Goeker M."/>
        </authorList>
    </citation>
    <scope>NUCLEOTIDE SEQUENCE</scope>
    <source>
        <strain evidence="11">DSM 25523</strain>
    </source>
</reference>
<dbReference type="EMBL" id="JAFBEB010000005">
    <property type="protein sequence ID" value="MBM7590288.1"/>
    <property type="molecule type" value="Genomic_DNA"/>
</dbReference>
<feature type="transmembrane region" description="Helical" evidence="8">
    <location>
        <begin position="200"/>
        <end position="219"/>
    </location>
</feature>
<evidence type="ECO:0000256" key="2">
    <source>
        <dbReference type="ARBA" id="ARBA00022475"/>
    </source>
</evidence>
<dbReference type="RefSeq" id="WP_204518041.1">
    <property type="nucleotide sequence ID" value="NZ_BAABIN010000020.1"/>
</dbReference>
<sequence length="578" mass="62318">MKPFKQKQTQIKENSLAFSLSRKIIGTFLIVSLLVGFTCSLSYTFLKKIDSSYSGLLQSNSAVLQQASSIQYYTQLQSSLLFRYLVDPSAERETQLKTTNQELSRLISEMDKLTENSETQKLISQMADSNETFARLVAKVADYLQRNEAELAKSEALLWAIPSTDTLSQAAAKMQQLEKDVMAAETARNQLLVATTTQTLAGVGVIALLLALTIGAILSRMIVKPIRLMVDTAKKIAAGDLSIADISLKNRDEFRHLAIAFNQMKENLHHIISQVGDNAAQVAGAAEQLNRNANQVNASSEQITQIVQLISAGSQTQLSSVQQGLAMIEEMARSVEQIGELTETATDQSTVALQAAGDGKQSIEVASRQMGFIQQKMKGLSESVHQLGSRSEEIGSVAAAITTIAKQTNLLALNASIEAARAGDAGKGFAVVAEEVRKLSLLTSGAADEITALIASIRKETSDVAESAEAGSREVQTGIEVVSQAGEAFRRIQTSVEELAQQIAEVSAKTKQIVRQTQDSVAAIRSIDQVAQQAAAATQDVSENVSGQHVSLEQIVAATSHLQRMAYDLQTVLSRFQV</sequence>
<dbReference type="GO" id="GO:0005886">
    <property type="term" value="C:plasma membrane"/>
    <property type="evidence" value="ECO:0007669"/>
    <property type="project" value="UniProtKB-SubCell"/>
</dbReference>
<protein>
    <submittedName>
        <fullName evidence="11">Methyl-accepting chemotaxis protein</fullName>
    </submittedName>
</protein>
<proteinExistence type="inferred from homology"/>
<name>A0A938XTP3_9BACL</name>
<feature type="domain" description="HAMP" evidence="10">
    <location>
        <begin position="220"/>
        <end position="273"/>
    </location>
</feature>
<dbReference type="SMART" id="SM00283">
    <property type="entry name" value="MA"/>
    <property type="match status" value="1"/>
</dbReference>
<keyword evidence="8" id="KW-1133">Transmembrane helix</keyword>
<keyword evidence="3 8" id="KW-0472">Membrane</keyword>
<organism evidence="11 12">
    <name type="scientific">Brevibacillus fulvus</name>
    <dbReference type="NCBI Taxonomy" id="1125967"/>
    <lineage>
        <taxon>Bacteria</taxon>
        <taxon>Bacillati</taxon>
        <taxon>Bacillota</taxon>
        <taxon>Bacilli</taxon>
        <taxon>Bacillales</taxon>
        <taxon>Paenibacillaceae</taxon>
        <taxon>Brevibacillus</taxon>
    </lineage>
</organism>
<dbReference type="SUPFAM" id="SSF58104">
    <property type="entry name" value="Methyl-accepting chemotaxis protein (MCP) signaling domain"/>
    <property type="match status" value="1"/>
</dbReference>
<dbReference type="Proteomes" id="UP000717624">
    <property type="component" value="Unassembled WGS sequence"/>
</dbReference>
<dbReference type="InterPro" id="IPR024478">
    <property type="entry name" value="HlyB_4HB_MCP"/>
</dbReference>
<evidence type="ECO:0000256" key="5">
    <source>
        <dbReference type="ARBA" id="ARBA00029447"/>
    </source>
</evidence>
<dbReference type="AlphaFoldDB" id="A0A938XTP3"/>
<keyword evidence="2" id="KW-1003">Cell membrane</keyword>
<evidence type="ECO:0000259" key="10">
    <source>
        <dbReference type="PROSITE" id="PS50885"/>
    </source>
</evidence>
<evidence type="ECO:0000256" key="1">
    <source>
        <dbReference type="ARBA" id="ARBA00004236"/>
    </source>
</evidence>
<keyword evidence="8" id="KW-0812">Transmembrane</keyword>
<dbReference type="Gene3D" id="1.10.287.950">
    <property type="entry name" value="Methyl-accepting chemotaxis protein"/>
    <property type="match status" value="1"/>
</dbReference>
<evidence type="ECO:0000256" key="6">
    <source>
        <dbReference type="PROSITE-ProRule" id="PRU00284"/>
    </source>
</evidence>
<dbReference type="CDD" id="cd06225">
    <property type="entry name" value="HAMP"/>
    <property type="match status" value="1"/>
</dbReference>
<dbReference type="InterPro" id="IPR003660">
    <property type="entry name" value="HAMP_dom"/>
</dbReference>
<evidence type="ECO:0000256" key="7">
    <source>
        <dbReference type="SAM" id="Coils"/>
    </source>
</evidence>
<dbReference type="Pfam" id="PF12729">
    <property type="entry name" value="4HB_MCP_1"/>
    <property type="match status" value="1"/>
</dbReference>
<dbReference type="InterPro" id="IPR004089">
    <property type="entry name" value="MCPsignal_dom"/>
</dbReference>
<keyword evidence="7" id="KW-0175">Coiled coil</keyword>
<comment type="subcellular location">
    <subcellularLocation>
        <location evidence="1">Cell membrane</location>
    </subcellularLocation>
</comment>
<feature type="transmembrane region" description="Helical" evidence="8">
    <location>
        <begin position="24"/>
        <end position="46"/>
    </location>
</feature>
<dbReference type="PROSITE" id="PS50111">
    <property type="entry name" value="CHEMOTAXIS_TRANSDUC_2"/>
    <property type="match status" value="1"/>
</dbReference>
<keyword evidence="4 6" id="KW-0807">Transducer</keyword>
<evidence type="ECO:0000259" key="9">
    <source>
        <dbReference type="PROSITE" id="PS50111"/>
    </source>
</evidence>
<accession>A0A938XTP3</accession>
<evidence type="ECO:0000313" key="12">
    <source>
        <dbReference type="Proteomes" id="UP000717624"/>
    </source>
</evidence>
<evidence type="ECO:0000256" key="3">
    <source>
        <dbReference type="ARBA" id="ARBA00023136"/>
    </source>
</evidence>
<evidence type="ECO:0000313" key="11">
    <source>
        <dbReference type="EMBL" id="MBM7590288.1"/>
    </source>
</evidence>
<dbReference type="Pfam" id="PF00015">
    <property type="entry name" value="MCPsignal"/>
    <property type="match status" value="1"/>
</dbReference>
<dbReference type="Gene3D" id="6.10.340.10">
    <property type="match status" value="1"/>
</dbReference>
<comment type="caution">
    <text evidence="11">The sequence shown here is derived from an EMBL/GenBank/DDBJ whole genome shotgun (WGS) entry which is preliminary data.</text>
</comment>
<evidence type="ECO:0000256" key="8">
    <source>
        <dbReference type="SAM" id="Phobius"/>
    </source>
</evidence>
<feature type="domain" description="Methyl-accepting transducer" evidence="9">
    <location>
        <begin position="292"/>
        <end position="528"/>
    </location>
</feature>
<keyword evidence="12" id="KW-1185">Reference proteome</keyword>
<feature type="coiled-coil region" evidence="7">
    <location>
        <begin position="167"/>
        <end position="194"/>
    </location>
</feature>
<dbReference type="PANTHER" id="PTHR32089">
    <property type="entry name" value="METHYL-ACCEPTING CHEMOTAXIS PROTEIN MCPB"/>
    <property type="match status" value="1"/>
</dbReference>
<comment type="similarity">
    <text evidence="5">Belongs to the methyl-accepting chemotaxis (MCP) protein family.</text>
</comment>
<dbReference type="PANTHER" id="PTHR32089:SF112">
    <property type="entry name" value="LYSOZYME-LIKE PROTEIN-RELATED"/>
    <property type="match status" value="1"/>
</dbReference>
<dbReference type="PROSITE" id="PS50885">
    <property type="entry name" value="HAMP"/>
    <property type="match status" value="1"/>
</dbReference>
<evidence type="ECO:0000256" key="4">
    <source>
        <dbReference type="ARBA" id="ARBA00023224"/>
    </source>
</evidence>
<gene>
    <name evidence="11" type="ORF">JOD01_001892</name>
</gene>
<dbReference type="SMART" id="SM00304">
    <property type="entry name" value="HAMP"/>
    <property type="match status" value="1"/>
</dbReference>